<dbReference type="InterPro" id="IPR013317">
    <property type="entry name" value="DnaA_dom"/>
</dbReference>
<feature type="region of interest" description="Domain III, AAA+ region" evidence="8">
    <location>
        <begin position="100"/>
        <end position="316"/>
    </location>
</feature>
<evidence type="ECO:0000313" key="15">
    <source>
        <dbReference type="Proteomes" id="UP000236434"/>
    </source>
</evidence>
<dbReference type="SUPFAM" id="SSF52540">
    <property type="entry name" value="P-loop containing nucleoside triphosphate hydrolases"/>
    <property type="match status" value="1"/>
</dbReference>
<dbReference type="InterPro" id="IPR024633">
    <property type="entry name" value="DnaA_N_dom"/>
</dbReference>
<dbReference type="Gene3D" id="3.30.300.180">
    <property type="match status" value="1"/>
</dbReference>
<evidence type="ECO:0000256" key="11">
    <source>
        <dbReference type="RuleBase" id="RU004227"/>
    </source>
</evidence>
<dbReference type="GO" id="GO:0005886">
    <property type="term" value="C:plasma membrane"/>
    <property type="evidence" value="ECO:0007669"/>
    <property type="project" value="TreeGrafter"/>
</dbReference>
<feature type="binding site" evidence="8">
    <location>
        <position position="143"/>
    </location>
    <ligand>
        <name>ATP</name>
        <dbReference type="ChEBI" id="CHEBI:30616"/>
    </ligand>
</feature>
<keyword evidence="6 8" id="KW-0446">Lipid-binding</keyword>
<dbReference type="OrthoDB" id="9807019at2"/>
<sequence length="454" mass="51951">MEKHELIEKLRSNMSRDTWNNWLTTAQILELDDKKVVLGLGNLFIKEAVEKRFGSIIKETINNITGKPLEVVFKEIPISKEQKNAVNGPIIKNRPLKLSEFNPEFTFDSFVTGNSNRIAYYSALEVCKNPGKYNPLFIYGDVGLGKTHLLHAIGNFLMENAPDLKVQYVTAEDFMNQMMDGIRASDMENFRERFRKNVDFLLIDDVQFLIGKNTVQSELFHTFNSLFNSRKQIVICSDRTPDELATFHPRLISRFEMGLITDIQAPDKTTKYLIAKKMAQMISLQLTDDVAYYLAEHVDKNLRKLRGAIMNLLLQSQISGAPVNIESAKTIVNSMIRMNANKVRFQSPEVLETVKIDNVIDLVAAEFNINRKDIFSSSRKKEIALARQVLAYIFKTTMNLKTKDISEKLDKNHSTIIHSIKKIEHSLLMGNEMIKNKINNIKSKLEDEKGVITI</sequence>
<evidence type="ECO:0000256" key="9">
    <source>
        <dbReference type="NCBIfam" id="TIGR00362"/>
    </source>
</evidence>
<gene>
    <name evidence="8" type="primary">dnaA</name>
    <name evidence="14" type="ORF">X929_08430</name>
</gene>
<comment type="caution">
    <text evidence="14">The sequence shown here is derived from an EMBL/GenBank/DDBJ whole genome shotgun (WGS) entry which is preliminary data.</text>
</comment>
<dbReference type="Gene3D" id="1.10.8.60">
    <property type="match status" value="1"/>
</dbReference>
<evidence type="ECO:0000256" key="1">
    <source>
        <dbReference type="ARBA" id="ARBA00006583"/>
    </source>
</evidence>
<evidence type="ECO:0000259" key="12">
    <source>
        <dbReference type="SMART" id="SM00382"/>
    </source>
</evidence>
<dbReference type="InterPro" id="IPR003593">
    <property type="entry name" value="AAA+_ATPase"/>
</dbReference>
<evidence type="ECO:0000256" key="10">
    <source>
        <dbReference type="RuleBase" id="RU000577"/>
    </source>
</evidence>
<dbReference type="GO" id="GO:0005524">
    <property type="term" value="F:ATP binding"/>
    <property type="evidence" value="ECO:0007669"/>
    <property type="project" value="UniProtKB-UniRule"/>
</dbReference>
<dbReference type="Pfam" id="PF00308">
    <property type="entry name" value="Bac_DnaA"/>
    <property type="match status" value="1"/>
</dbReference>
<feature type="domain" description="Chromosomal replication initiator DnaA C-terminal" evidence="13">
    <location>
        <begin position="355"/>
        <end position="423"/>
    </location>
</feature>
<dbReference type="Proteomes" id="UP000236434">
    <property type="component" value="Unassembled WGS sequence"/>
</dbReference>
<dbReference type="GO" id="GO:0006275">
    <property type="term" value="P:regulation of DNA replication"/>
    <property type="evidence" value="ECO:0007669"/>
    <property type="project" value="UniProtKB-UniRule"/>
</dbReference>
<dbReference type="AlphaFoldDB" id="A0A2K1NWJ5"/>
<organism evidence="14 15">
    <name type="scientific">Petrotoga olearia DSM 13574</name>
    <dbReference type="NCBI Taxonomy" id="1122955"/>
    <lineage>
        <taxon>Bacteria</taxon>
        <taxon>Thermotogati</taxon>
        <taxon>Thermotogota</taxon>
        <taxon>Thermotogae</taxon>
        <taxon>Petrotogales</taxon>
        <taxon>Petrotogaceae</taxon>
        <taxon>Petrotoga</taxon>
    </lineage>
</organism>
<dbReference type="NCBIfam" id="TIGR00362">
    <property type="entry name" value="DnaA"/>
    <property type="match status" value="1"/>
</dbReference>
<dbReference type="InterPro" id="IPR020591">
    <property type="entry name" value="Chromosome_initiator_DnaA-like"/>
</dbReference>
<dbReference type="InterPro" id="IPR013159">
    <property type="entry name" value="DnaA_C"/>
</dbReference>
<evidence type="ECO:0000256" key="2">
    <source>
        <dbReference type="ARBA" id="ARBA00022490"/>
    </source>
</evidence>
<proteinExistence type="inferred from homology"/>
<dbReference type="GO" id="GO:0008289">
    <property type="term" value="F:lipid binding"/>
    <property type="evidence" value="ECO:0007669"/>
    <property type="project" value="UniProtKB-KW"/>
</dbReference>
<feature type="binding site" evidence="8">
    <location>
        <position position="145"/>
    </location>
    <ligand>
        <name>ATP</name>
        <dbReference type="ChEBI" id="CHEBI:30616"/>
    </ligand>
</feature>
<feature type="region of interest" description="Domain IV, binds dsDNA" evidence="8">
    <location>
        <begin position="317"/>
        <end position="454"/>
    </location>
</feature>
<comment type="function">
    <text evidence="8 10">Plays an essential role in the initiation and regulation of chromosomal replication. ATP-DnaA binds to the origin of replication (oriC) to initiate formation of the DNA replication initiation complex once per cell cycle. Binds the DnaA box (a 9 base pair repeat at the origin) and separates the double-stranded (ds)DNA. Forms a right-handed helical filament on oriC DNA; dsDNA binds to the exterior of the filament while single-stranded (ss)DNA is stabiized in the filament's interior. The ATP-DnaA-oriC complex binds and stabilizes one strand of the AT-rich DNA unwinding element (DUE), permitting loading of DNA polymerase. After initiation quickly degrades to an ADP-DnaA complex that is not apt for DNA replication. Binds acidic phospholipids.</text>
</comment>
<evidence type="ECO:0000256" key="3">
    <source>
        <dbReference type="ARBA" id="ARBA00022705"/>
    </source>
</evidence>
<dbReference type="Gene3D" id="3.40.50.300">
    <property type="entry name" value="P-loop containing nucleotide triphosphate hydrolases"/>
    <property type="match status" value="1"/>
</dbReference>
<accession>A0A2K1NWJ5</accession>
<dbReference type="SMART" id="SM00382">
    <property type="entry name" value="AAA"/>
    <property type="match status" value="1"/>
</dbReference>
<evidence type="ECO:0000256" key="7">
    <source>
        <dbReference type="ARBA" id="ARBA00023125"/>
    </source>
</evidence>
<dbReference type="InterPro" id="IPR010921">
    <property type="entry name" value="Trp_repressor/repl_initiator"/>
</dbReference>
<feature type="region of interest" description="Domain I, interacts with DnaA modulators" evidence="8">
    <location>
        <begin position="1"/>
        <end position="84"/>
    </location>
</feature>
<keyword evidence="2 8" id="KW-0963">Cytoplasm</keyword>
<keyword evidence="4 8" id="KW-0547">Nucleotide-binding</keyword>
<dbReference type="InterPro" id="IPR038454">
    <property type="entry name" value="DnaA_N_sf"/>
</dbReference>
<dbReference type="PRINTS" id="PR00051">
    <property type="entry name" value="DNAA"/>
</dbReference>
<name>A0A2K1NWJ5_9BACT</name>
<dbReference type="RefSeq" id="WP_103067538.1">
    <property type="nucleotide sequence ID" value="NZ_AZRL01000022.1"/>
</dbReference>
<protein>
    <recommendedName>
        <fullName evidence="8 9">Chromosomal replication initiator protein DnaA</fullName>
    </recommendedName>
</protein>
<feature type="binding site" evidence="8">
    <location>
        <position position="147"/>
    </location>
    <ligand>
        <name>ATP</name>
        <dbReference type="ChEBI" id="CHEBI:30616"/>
    </ligand>
</feature>
<dbReference type="PANTHER" id="PTHR30050">
    <property type="entry name" value="CHROMOSOMAL REPLICATION INITIATOR PROTEIN DNAA"/>
    <property type="match status" value="1"/>
</dbReference>
<dbReference type="EMBL" id="AZRL01000022">
    <property type="protein sequence ID" value="PNR94908.1"/>
    <property type="molecule type" value="Genomic_DNA"/>
</dbReference>
<keyword evidence="3 8" id="KW-0235">DNA replication</keyword>
<dbReference type="InterPro" id="IPR001957">
    <property type="entry name" value="Chromosome_initiator_DnaA"/>
</dbReference>
<evidence type="ECO:0000256" key="6">
    <source>
        <dbReference type="ARBA" id="ARBA00023121"/>
    </source>
</evidence>
<feature type="binding site" evidence="8">
    <location>
        <position position="146"/>
    </location>
    <ligand>
        <name>ATP</name>
        <dbReference type="ChEBI" id="CHEBI:30616"/>
    </ligand>
</feature>
<dbReference type="InterPro" id="IPR027417">
    <property type="entry name" value="P-loop_NTPase"/>
</dbReference>
<dbReference type="SUPFAM" id="SSF48295">
    <property type="entry name" value="TrpR-like"/>
    <property type="match status" value="1"/>
</dbReference>
<evidence type="ECO:0000256" key="4">
    <source>
        <dbReference type="ARBA" id="ARBA00022741"/>
    </source>
</evidence>
<keyword evidence="5 8" id="KW-0067">ATP-binding</keyword>
<evidence type="ECO:0000256" key="8">
    <source>
        <dbReference type="HAMAP-Rule" id="MF_00377"/>
    </source>
</evidence>
<dbReference type="CDD" id="cd06571">
    <property type="entry name" value="Bac_DnaA_C"/>
    <property type="match status" value="1"/>
</dbReference>
<comment type="similarity">
    <text evidence="1 8 11">Belongs to the DnaA family.</text>
</comment>
<evidence type="ECO:0000256" key="5">
    <source>
        <dbReference type="ARBA" id="ARBA00022840"/>
    </source>
</evidence>
<dbReference type="GO" id="GO:0006270">
    <property type="term" value="P:DNA replication initiation"/>
    <property type="evidence" value="ECO:0007669"/>
    <property type="project" value="UniProtKB-UniRule"/>
</dbReference>
<keyword evidence="7 8" id="KW-0238">DNA-binding</keyword>
<evidence type="ECO:0000313" key="14">
    <source>
        <dbReference type="EMBL" id="PNR94908.1"/>
    </source>
</evidence>
<comment type="subunit">
    <text evidence="8">Oligomerizes as a right-handed, spiral filament on DNA at oriC.</text>
</comment>
<dbReference type="FunFam" id="3.40.50.300:FF:000668">
    <property type="entry name" value="Chromosomal replication initiator protein DnaA"/>
    <property type="match status" value="1"/>
</dbReference>
<dbReference type="Gene3D" id="1.10.1750.10">
    <property type="match status" value="1"/>
</dbReference>
<comment type="domain">
    <text evidence="8">Domain I is involved in oligomerization and binding regulators, domain II is flexibile and of varying length in different bacteria, domain III forms the AAA+ region, while domain IV binds dsDNA.</text>
</comment>
<dbReference type="SMART" id="SM00760">
    <property type="entry name" value="Bac_DnaA_C"/>
    <property type="match status" value="1"/>
</dbReference>
<comment type="caution">
    <text evidence="8">Lacks conserved residue(s) required for the propagation of feature annotation.</text>
</comment>
<dbReference type="GO" id="GO:0005737">
    <property type="term" value="C:cytoplasm"/>
    <property type="evidence" value="ECO:0007669"/>
    <property type="project" value="UniProtKB-SubCell"/>
</dbReference>
<feature type="domain" description="AAA+ ATPase" evidence="12">
    <location>
        <begin position="132"/>
        <end position="261"/>
    </location>
</feature>
<reference evidence="14 15" key="1">
    <citation type="submission" date="2013-12" db="EMBL/GenBank/DDBJ databases">
        <title>Comparative genomics of Petrotoga isolates.</title>
        <authorList>
            <person name="Nesbo C.L."/>
            <person name="Charchuk R."/>
            <person name="Chow K."/>
        </authorList>
    </citation>
    <scope>NUCLEOTIDE SEQUENCE [LARGE SCALE GENOMIC DNA]</scope>
    <source>
        <strain evidence="14 15">DSM 13574</strain>
    </source>
</reference>
<dbReference type="GO" id="GO:0003688">
    <property type="term" value="F:DNA replication origin binding"/>
    <property type="evidence" value="ECO:0007669"/>
    <property type="project" value="UniProtKB-UniRule"/>
</dbReference>
<dbReference type="PANTHER" id="PTHR30050:SF2">
    <property type="entry name" value="CHROMOSOMAL REPLICATION INITIATOR PROTEIN DNAA"/>
    <property type="match status" value="1"/>
</dbReference>
<comment type="subcellular location">
    <subcellularLocation>
        <location evidence="8">Cytoplasm</location>
    </subcellularLocation>
</comment>
<dbReference type="Pfam" id="PF11638">
    <property type="entry name" value="DnaA_N"/>
    <property type="match status" value="1"/>
</dbReference>
<dbReference type="HAMAP" id="MF_00377">
    <property type="entry name" value="DnaA_bact"/>
    <property type="match status" value="1"/>
</dbReference>
<evidence type="ECO:0000259" key="13">
    <source>
        <dbReference type="SMART" id="SM00760"/>
    </source>
</evidence>
<dbReference type="Pfam" id="PF08299">
    <property type="entry name" value="Bac_DnaA_C"/>
    <property type="match status" value="1"/>
</dbReference>
<dbReference type="CDD" id="cd00009">
    <property type="entry name" value="AAA"/>
    <property type="match status" value="1"/>
</dbReference>